<proteinExistence type="predicted"/>
<comment type="caution">
    <text evidence="1">The sequence shown here is derived from an EMBL/GenBank/DDBJ whole genome shotgun (WGS) entry which is preliminary data.</text>
</comment>
<dbReference type="AlphaFoldDB" id="A0A7K3R0W5"/>
<accession>A0A7K3R0W5</accession>
<dbReference type="Proteomes" id="UP000470520">
    <property type="component" value="Unassembled WGS sequence"/>
</dbReference>
<name>A0A7K3R0W5_9ACTN</name>
<protein>
    <submittedName>
        <fullName evidence="1">Phospholipase</fullName>
    </submittedName>
</protein>
<organism evidence="1 2">
    <name type="scientific">Streptomyces bauhiniae</name>
    <dbReference type="NCBI Taxonomy" id="2340725"/>
    <lineage>
        <taxon>Bacteria</taxon>
        <taxon>Bacillati</taxon>
        <taxon>Actinomycetota</taxon>
        <taxon>Actinomycetes</taxon>
        <taxon>Kitasatosporales</taxon>
        <taxon>Streptomycetaceae</taxon>
        <taxon>Streptomyces</taxon>
    </lineage>
</organism>
<sequence>MHQHTSHPSTQGSVVLDIGEDTAALMIHTAPEHDGLEIHVSPLDRPEQRTHAAVRPRHLADRTIHCVLIHPLPAGTYTVWKNDGIAHGSVTLTGGGVTEYHW</sequence>
<gene>
    <name evidence="1" type="ORF">G3I21_29745</name>
</gene>
<evidence type="ECO:0000313" key="2">
    <source>
        <dbReference type="Proteomes" id="UP000470520"/>
    </source>
</evidence>
<dbReference type="EMBL" id="JAAGMR010000336">
    <property type="protein sequence ID" value="NEB95817.1"/>
    <property type="molecule type" value="Genomic_DNA"/>
</dbReference>
<dbReference type="RefSeq" id="WP_164195076.1">
    <property type="nucleotide sequence ID" value="NZ_JAAGMR010000336.1"/>
</dbReference>
<reference evidence="1 2" key="1">
    <citation type="submission" date="2020-01" db="EMBL/GenBank/DDBJ databases">
        <title>Insect and environment-associated Actinomycetes.</title>
        <authorList>
            <person name="Currrie C."/>
            <person name="Chevrette M."/>
            <person name="Carlson C."/>
            <person name="Stubbendieck R."/>
            <person name="Wendt-Pienkowski E."/>
        </authorList>
    </citation>
    <scope>NUCLEOTIDE SEQUENCE [LARGE SCALE GENOMIC DNA]</scope>
    <source>
        <strain evidence="1 2">SID7754</strain>
    </source>
</reference>
<evidence type="ECO:0000313" key="1">
    <source>
        <dbReference type="EMBL" id="NEB95817.1"/>
    </source>
</evidence>